<keyword evidence="1" id="KW-0547">Nucleotide-binding</keyword>
<gene>
    <name evidence="4" type="ORF">C482_20246</name>
</gene>
<dbReference type="Gene3D" id="1.10.8.80">
    <property type="entry name" value="Magnesium chelatase subunit I, C-Terminal domain"/>
    <property type="match status" value="1"/>
</dbReference>
<dbReference type="InterPro" id="IPR011703">
    <property type="entry name" value="ATPase_AAA-3"/>
</dbReference>
<dbReference type="InterPro" id="IPR003593">
    <property type="entry name" value="AAA+_ATPase"/>
</dbReference>
<dbReference type="InterPro" id="IPR050764">
    <property type="entry name" value="CbbQ/NirQ/NorQ/GpvN"/>
</dbReference>
<keyword evidence="5" id="KW-1185">Reference proteome</keyword>
<evidence type="ECO:0000256" key="2">
    <source>
        <dbReference type="ARBA" id="ARBA00022840"/>
    </source>
</evidence>
<dbReference type="Gene3D" id="3.40.50.300">
    <property type="entry name" value="P-loop containing nucleotide triphosphate hydrolases"/>
    <property type="match status" value="1"/>
</dbReference>
<dbReference type="PATRIC" id="fig|1227492.4.peg.4032"/>
<dbReference type="FunFam" id="3.40.50.300:FF:000640">
    <property type="entry name" value="MoxR family ATPase"/>
    <property type="match status" value="1"/>
</dbReference>
<dbReference type="STRING" id="1227492.C482_20246"/>
<dbReference type="SMART" id="SM00382">
    <property type="entry name" value="AAA"/>
    <property type="match status" value="1"/>
</dbReference>
<evidence type="ECO:0000313" key="4">
    <source>
        <dbReference type="EMBL" id="ELY93042.1"/>
    </source>
</evidence>
<dbReference type="PIRSF" id="PIRSF002849">
    <property type="entry name" value="AAA_ATPase_chaperone_MoxR_prd"/>
    <property type="match status" value="1"/>
</dbReference>
<dbReference type="SUPFAM" id="SSF52540">
    <property type="entry name" value="P-loop containing nucleoside triphosphate hydrolases"/>
    <property type="match status" value="1"/>
</dbReference>
<evidence type="ECO:0000313" key="5">
    <source>
        <dbReference type="Proteomes" id="UP000011693"/>
    </source>
</evidence>
<sequence length="338" mass="36949">MSADQLNDSDDDSTQLLPEALYDDIQSAVDQVLIGNEVAVEQLTIALLTRGHVLLEGVPGVAKTTLANLFARATGLEYNRIQMTPDILPADITGTHIYRENTGEFELQHGPIFSNLVVADEINRATPKTQSALLEAMQEEKVTIGGETLDLPTPFMVIATQNPLEMEGVFELPEAQRDRFRFKLHIDIPERADERELLDRFDENPDLGPETVEQVVEPAQLLEAREIVAGVHIAVPVKEYVLDLVSASRTHPDVTHGGSPRAALAFLEGAKARAAIHGREYVIPDDVKTIADSILTHRLVLSTDADLNNVQPEDIVEDIVSSVEPPSSDVGAIQPHSS</sequence>
<dbReference type="PANTHER" id="PTHR42759">
    <property type="entry name" value="MOXR FAMILY PROTEIN"/>
    <property type="match status" value="1"/>
</dbReference>
<proteinExistence type="predicted"/>
<dbReference type="RefSeq" id="WP_006169586.1">
    <property type="nucleotide sequence ID" value="NZ_AOIN01000100.1"/>
</dbReference>
<dbReference type="GO" id="GO:0005524">
    <property type="term" value="F:ATP binding"/>
    <property type="evidence" value="ECO:0007669"/>
    <property type="project" value="UniProtKB-KW"/>
</dbReference>
<dbReference type="OrthoDB" id="24581at2157"/>
<dbReference type="PANTHER" id="PTHR42759:SF1">
    <property type="entry name" value="MAGNESIUM-CHELATASE SUBUNIT CHLD"/>
    <property type="match status" value="1"/>
</dbReference>
<dbReference type="InterPro" id="IPR027417">
    <property type="entry name" value="P-loop_NTPase"/>
</dbReference>
<organism evidence="4 5">
    <name type="scientific">Natrialba chahannaoensis JCM 10990</name>
    <dbReference type="NCBI Taxonomy" id="1227492"/>
    <lineage>
        <taxon>Archaea</taxon>
        <taxon>Methanobacteriati</taxon>
        <taxon>Methanobacteriota</taxon>
        <taxon>Stenosarchaea group</taxon>
        <taxon>Halobacteria</taxon>
        <taxon>Halobacteriales</taxon>
        <taxon>Natrialbaceae</taxon>
        <taxon>Natrialba</taxon>
    </lineage>
</organism>
<dbReference type="AlphaFoldDB" id="M0A575"/>
<dbReference type="EMBL" id="AOIN01000100">
    <property type="protein sequence ID" value="ELY93042.1"/>
    <property type="molecule type" value="Genomic_DNA"/>
</dbReference>
<reference evidence="4 5" key="1">
    <citation type="journal article" date="2014" name="PLoS Genet.">
        <title>Phylogenetically driven sequencing of extremely halophilic archaea reveals strategies for static and dynamic osmo-response.</title>
        <authorList>
            <person name="Becker E.A."/>
            <person name="Seitzer P.M."/>
            <person name="Tritt A."/>
            <person name="Larsen D."/>
            <person name="Krusor M."/>
            <person name="Yao A.I."/>
            <person name="Wu D."/>
            <person name="Madern D."/>
            <person name="Eisen J.A."/>
            <person name="Darling A.E."/>
            <person name="Facciotti M.T."/>
        </authorList>
    </citation>
    <scope>NUCLEOTIDE SEQUENCE [LARGE SCALE GENOMIC DNA]</scope>
    <source>
        <strain evidence="4 5">JCM 10990</strain>
    </source>
</reference>
<protein>
    <submittedName>
        <fullName evidence="4">ATPase associated with various cellular activities AAA 3</fullName>
    </submittedName>
</protein>
<dbReference type="Proteomes" id="UP000011693">
    <property type="component" value="Unassembled WGS sequence"/>
</dbReference>
<keyword evidence="2" id="KW-0067">ATP-binding</keyword>
<name>M0A575_9EURY</name>
<accession>M0A575</accession>
<dbReference type="GO" id="GO:0016887">
    <property type="term" value="F:ATP hydrolysis activity"/>
    <property type="evidence" value="ECO:0007669"/>
    <property type="project" value="InterPro"/>
</dbReference>
<comment type="caution">
    <text evidence="4">The sequence shown here is derived from an EMBL/GenBank/DDBJ whole genome shotgun (WGS) entry which is preliminary data.</text>
</comment>
<dbReference type="Pfam" id="PF07726">
    <property type="entry name" value="AAA_3"/>
    <property type="match status" value="1"/>
</dbReference>
<dbReference type="Pfam" id="PF17863">
    <property type="entry name" value="AAA_lid_2"/>
    <property type="match status" value="1"/>
</dbReference>
<evidence type="ECO:0000256" key="1">
    <source>
        <dbReference type="ARBA" id="ARBA00022741"/>
    </source>
</evidence>
<feature type="domain" description="AAA+ ATPase" evidence="3">
    <location>
        <begin position="49"/>
        <end position="190"/>
    </location>
</feature>
<evidence type="ECO:0000259" key="3">
    <source>
        <dbReference type="SMART" id="SM00382"/>
    </source>
</evidence>
<dbReference type="InterPro" id="IPR041628">
    <property type="entry name" value="ChlI/MoxR_AAA_lid"/>
</dbReference>